<evidence type="ECO:0000313" key="1">
    <source>
        <dbReference type="EMBL" id="KAF5339666.1"/>
    </source>
</evidence>
<proteinExistence type="predicted"/>
<accession>A0A8H5CDD1</accession>
<comment type="caution">
    <text evidence="1">The sequence shown here is derived from an EMBL/GenBank/DDBJ whole genome shotgun (WGS) entry which is preliminary data.</text>
</comment>
<reference evidence="1 2" key="1">
    <citation type="journal article" date="2020" name="ISME J.">
        <title>Uncovering the hidden diversity of litter-decomposition mechanisms in mushroom-forming fungi.</title>
        <authorList>
            <person name="Floudas D."/>
            <person name="Bentzer J."/>
            <person name="Ahren D."/>
            <person name="Johansson T."/>
            <person name="Persson P."/>
            <person name="Tunlid A."/>
        </authorList>
    </citation>
    <scope>NUCLEOTIDE SEQUENCE [LARGE SCALE GENOMIC DNA]</scope>
    <source>
        <strain evidence="1 2">CBS 291.85</strain>
    </source>
</reference>
<sequence length="298" mass="34956">MELFHQAQNVSISDSNIIVQNYGTIVRKKYTGKRTAEDDNEWEELDTGSREKRLRLRSILEDFEEYRRGDMLILHSISNAIEDSKDRYHTGTAQGRRNRGLKIQVIRLASRKVSDRKFMAISYEGKSAAKKWFRDLQRFSQIRISYKETQYIPNAYAWQLVIDDKLKSAWLAQATYIFEQMGVGPSGYEDFYFVEQITCYFSLRRDYSQETVYLLPQDNVFLFLPPPQQVQGVTQPTFFTQQQSPYWSLMTWVLKEFHVELGNFLGFLNLEVAVNVEQCVFQTTLVLSHLGLPEESWS</sequence>
<gene>
    <name evidence="1" type="ORF">D9758_015594</name>
</gene>
<name>A0A8H5CDD1_9AGAR</name>
<organism evidence="1 2">
    <name type="scientific">Tetrapyrgos nigripes</name>
    <dbReference type="NCBI Taxonomy" id="182062"/>
    <lineage>
        <taxon>Eukaryota</taxon>
        <taxon>Fungi</taxon>
        <taxon>Dikarya</taxon>
        <taxon>Basidiomycota</taxon>
        <taxon>Agaricomycotina</taxon>
        <taxon>Agaricomycetes</taxon>
        <taxon>Agaricomycetidae</taxon>
        <taxon>Agaricales</taxon>
        <taxon>Marasmiineae</taxon>
        <taxon>Marasmiaceae</taxon>
        <taxon>Tetrapyrgos</taxon>
    </lineage>
</organism>
<dbReference type="AlphaFoldDB" id="A0A8H5CDD1"/>
<evidence type="ECO:0000313" key="2">
    <source>
        <dbReference type="Proteomes" id="UP000559256"/>
    </source>
</evidence>
<dbReference type="OrthoDB" id="3063557at2759"/>
<keyword evidence="2" id="KW-1185">Reference proteome</keyword>
<dbReference type="EMBL" id="JAACJM010000183">
    <property type="protein sequence ID" value="KAF5339666.1"/>
    <property type="molecule type" value="Genomic_DNA"/>
</dbReference>
<protein>
    <submittedName>
        <fullName evidence="1">Uncharacterized protein</fullName>
    </submittedName>
</protein>
<dbReference type="Proteomes" id="UP000559256">
    <property type="component" value="Unassembled WGS sequence"/>
</dbReference>